<dbReference type="EMBL" id="JNBS01000520">
    <property type="protein sequence ID" value="OQS04986.1"/>
    <property type="molecule type" value="Genomic_DNA"/>
</dbReference>
<name>A0A1W0A3X6_9STRA</name>
<dbReference type="OrthoDB" id="59427at2759"/>
<accession>A0A1W0A3X6</accession>
<reference evidence="1 2" key="1">
    <citation type="journal article" date="2014" name="Genome Biol. Evol.">
        <title>The secreted proteins of Achlya hypogyna and Thraustotheca clavata identify the ancestral oomycete secretome and reveal gene acquisitions by horizontal gene transfer.</title>
        <authorList>
            <person name="Misner I."/>
            <person name="Blouin N."/>
            <person name="Leonard G."/>
            <person name="Richards T.A."/>
            <person name="Lane C.E."/>
        </authorList>
    </citation>
    <scope>NUCLEOTIDE SEQUENCE [LARGE SCALE GENOMIC DNA]</scope>
    <source>
        <strain evidence="1 2">ATCC 34112</strain>
    </source>
</reference>
<dbReference type="AlphaFoldDB" id="A0A1W0A3X6"/>
<proteinExistence type="predicted"/>
<dbReference type="Proteomes" id="UP000243217">
    <property type="component" value="Unassembled WGS sequence"/>
</dbReference>
<gene>
    <name evidence="1" type="ORF">THRCLA_02831</name>
</gene>
<protein>
    <submittedName>
        <fullName evidence="1">Uncharacterized protein</fullName>
    </submittedName>
</protein>
<organism evidence="1 2">
    <name type="scientific">Thraustotheca clavata</name>
    <dbReference type="NCBI Taxonomy" id="74557"/>
    <lineage>
        <taxon>Eukaryota</taxon>
        <taxon>Sar</taxon>
        <taxon>Stramenopiles</taxon>
        <taxon>Oomycota</taxon>
        <taxon>Saprolegniomycetes</taxon>
        <taxon>Saprolegniales</taxon>
        <taxon>Achlyaceae</taxon>
        <taxon>Thraustotheca</taxon>
    </lineage>
</organism>
<evidence type="ECO:0000313" key="1">
    <source>
        <dbReference type="EMBL" id="OQS04986.1"/>
    </source>
</evidence>
<keyword evidence="2" id="KW-1185">Reference proteome</keyword>
<comment type="caution">
    <text evidence="1">The sequence shown here is derived from an EMBL/GenBank/DDBJ whole genome shotgun (WGS) entry which is preliminary data.</text>
</comment>
<sequence>MVSMEATVAGIKGTASCLALGIAIATIRSRQLKPPSELFSALAACCGLFRTLEPTSKRTAACLSSIALFRLLNDKHKHIVLSYALVELALQVYERCPQSKVLEHATSIAIASRFIYAYLLRWEWVLPSQLKIVDKQACLSPEILAAARAELRYGNGSRCHAFHPNKSCAKFLRDECFNHVQSGAKIFLPIHAIAAFFAWKNQRLDMSKQVVDYVKSIFCLLGSFVFPLVGSCMIPLQNHEQAIFLASLTPNIAQLIEPPKRRLTIRKAIASYSLITVFYQLKEYKCFSTITRHQVITLATIIYATCMVYLLEHPERQNRWLMYALYGHDIRQAKNKKISNQEYIVGNKEIIPSQSN</sequence>
<evidence type="ECO:0000313" key="2">
    <source>
        <dbReference type="Proteomes" id="UP000243217"/>
    </source>
</evidence>